<evidence type="ECO:0000256" key="2">
    <source>
        <dbReference type="ARBA" id="ARBA00012247"/>
    </source>
</evidence>
<comment type="similarity">
    <text evidence="1">Belongs to the glycerophosphoryl diester phosphodiesterase family.</text>
</comment>
<sequence>MLKSTAAIIFLGLSAVTMANAKTIVAHRGASAYLPEHTLEAKALAYAMGVDYLEQDLAMTKDDHLVVVHDHFLDRVSDVAAKFPDRARKDGRYYVIDFTLAEIKSLNFTEGFEIKDGKMVAGYKGRFPLMQSAFKIHTLEEEIEFIQGLNKTMGKNVGIYVETKAPWFHKQEGKDISKATLEVLKKYGYTTKDSNCIFQTFDYPDLKYVKTQLMPQMGIDLRTVILITTNPTETYELKDGKWESFDYKYLIDPANMAEIAQYADGMGPDYNLLFDVEKSSKGHIVVNDFVRNAHNNGMIVHPYTIRKDRLPDYVVNVDELYDAVLYKADADGVFTDFPDLGVKFVESKEK</sequence>
<evidence type="ECO:0000256" key="7">
    <source>
        <dbReference type="SAM" id="SignalP"/>
    </source>
</evidence>
<evidence type="ECO:0000259" key="8">
    <source>
        <dbReference type="PROSITE" id="PS51704"/>
    </source>
</evidence>
<reference evidence="9 10" key="1">
    <citation type="submission" date="2011-01" db="EMBL/GenBank/DDBJ databases">
        <authorList>
            <person name="Weinstock G."/>
            <person name="Sodergren E."/>
            <person name="Clifton S."/>
            <person name="Fulton L."/>
            <person name="Fulton B."/>
            <person name="Courtney L."/>
            <person name="Fronick C."/>
            <person name="Harrison M."/>
            <person name="Strong C."/>
            <person name="Farmer C."/>
            <person name="Delahaunty K."/>
            <person name="Markovic C."/>
            <person name="Hall O."/>
            <person name="Minx P."/>
            <person name="Tomlinson C."/>
            <person name="Mitreva M."/>
            <person name="Hou S."/>
            <person name="Chen J."/>
            <person name="Wollam A."/>
            <person name="Pepin K.H."/>
            <person name="Johnson M."/>
            <person name="Bhonagiri V."/>
            <person name="Zhang X."/>
            <person name="Suruliraj S."/>
            <person name="Warren W."/>
            <person name="Chinwalla A."/>
            <person name="Mardis E.R."/>
            <person name="Wilson R.K."/>
        </authorList>
    </citation>
    <scope>NUCLEOTIDE SEQUENCE [LARGE SCALE GENOMIC DNA]</scope>
    <source>
        <strain evidence="10">DSM 22608 / JCM 16073 / KCTC 15190 / YIT 12066</strain>
    </source>
</reference>
<dbReference type="Gene3D" id="3.20.20.190">
    <property type="entry name" value="Phosphatidylinositol (PI) phosphodiesterase"/>
    <property type="match status" value="1"/>
</dbReference>
<dbReference type="GO" id="GO:0008889">
    <property type="term" value="F:glycerophosphodiester phosphodiesterase activity"/>
    <property type="evidence" value="ECO:0007669"/>
    <property type="project" value="UniProtKB-EC"/>
</dbReference>
<feature type="domain" description="GP-PDE" evidence="8">
    <location>
        <begin position="22"/>
        <end position="345"/>
    </location>
</feature>
<dbReference type="GO" id="GO:0006071">
    <property type="term" value="P:glycerol metabolic process"/>
    <property type="evidence" value="ECO:0007669"/>
    <property type="project" value="UniProtKB-KW"/>
</dbReference>
<keyword evidence="4" id="KW-0319">Glycerol metabolism</keyword>
<keyword evidence="10" id="KW-1185">Reference proteome</keyword>
<dbReference type="InterPro" id="IPR017946">
    <property type="entry name" value="PLC-like_Pdiesterase_TIM-brl"/>
</dbReference>
<dbReference type="InterPro" id="IPR030395">
    <property type="entry name" value="GP_PDE_dom"/>
</dbReference>
<dbReference type="PANTHER" id="PTHR43620:SF7">
    <property type="entry name" value="GLYCEROPHOSPHODIESTER PHOSPHODIESTERASE GDPD5-RELATED"/>
    <property type="match status" value="1"/>
</dbReference>
<dbReference type="GO" id="GO:0042597">
    <property type="term" value="C:periplasmic space"/>
    <property type="evidence" value="ECO:0007669"/>
    <property type="project" value="TreeGrafter"/>
</dbReference>
<dbReference type="EMBL" id="AEVO01000036">
    <property type="protein sequence ID" value="EFY07433.1"/>
    <property type="molecule type" value="Genomic_DNA"/>
</dbReference>
<dbReference type="HOGENOM" id="CLU_030226_1_0_6"/>
<dbReference type="CDD" id="cd08600">
    <property type="entry name" value="GDPD_EcGlpQ_like"/>
    <property type="match status" value="1"/>
</dbReference>
<dbReference type="RefSeq" id="WP_009143013.1">
    <property type="nucleotide sequence ID" value="NZ_GL830973.1"/>
</dbReference>
<dbReference type="Pfam" id="PF03009">
    <property type="entry name" value="GDPD"/>
    <property type="match status" value="1"/>
</dbReference>
<feature type="signal peptide" evidence="7">
    <location>
        <begin position="1"/>
        <end position="21"/>
    </location>
</feature>
<evidence type="ECO:0000256" key="4">
    <source>
        <dbReference type="ARBA" id="ARBA00022798"/>
    </source>
</evidence>
<dbReference type="PROSITE" id="PS51704">
    <property type="entry name" value="GP_PDE"/>
    <property type="match status" value="1"/>
</dbReference>
<organism evidence="9 10">
    <name type="scientific">Succinatimonas hippei (strain DSM 22608 / JCM 16073 / KCTC 15190 / YIT 12066)</name>
    <dbReference type="NCBI Taxonomy" id="762983"/>
    <lineage>
        <taxon>Bacteria</taxon>
        <taxon>Pseudomonadati</taxon>
        <taxon>Pseudomonadota</taxon>
        <taxon>Gammaproteobacteria</taxon>
        <taxon>Aeromonadales</taxon>
        <taxon>Succinivibrionaceae</taxon>
        <taxon>Succinatimonas</taxon>
    </lineage>
</organism>
<dbReference type="SUPFAM" id="SSF51695">
    <property type="entry name" value="PLC-like phosphodiesterases"/>
    <property type="match status" value="1"/>
</dbReference>
<dbReference type="GO" id="GO:0006629">
    <property type="term" value="P:lipid metabolic process"/>
    <property type="evidence" value="ECO:0007669"/>
    <property type="project" value="InterPro"/>
</dbReference>
<keyword evidence="5" id="KW-0378">Hydrolase</keyword>
<accession>E8LJA3</accession>
<dbReference type="AlphaFoldDB" id="E8LJA3"/>
<dbReference type="eggNOG" id="COG0584">
    <property type="taxonomic scope" value="Bacteria"/>
</dbReference>
<gene>
    <name evidence="9" type="ORF">HMPREF9444_00802</name>
</gene>
<dbReference type="OrthoDB" id="9795622at2"/>
<dbReference type="STRING" id="762983.HMPREF9444_00802"/>
<evidence type="ECO:0000256" key="1">
    <source>
        <dbReference type="ARBA" id="ARBA00007277"/>
    </source>
</evidence>
<evidence type="ECO:0000256" key="5">
    <source>
        <dbReference type="ARBA" id="ARBA00022801"/>
    </source>
</evidence>
<dbReference type="NCBIfam" id="NF008354">
    <property type="entry name" value="PRK11143.1"/>
    <property type="match status" value="1"/>
</dbReference>
<protein>
    <recommendedName>
        <fullName evidence="2">glycerophosphodiester phosphodiesterase</fullName>
        <ecNumber evidence="2">3.1.4.46</ecNumber>
    </recommendedName>
</protein>
<dbReference type="FunFam" id="3.20.20.190:FF:000009">
    <property type="entry name" value="Glycerophosphodiester phosphodiesterase, periplasmic"/>
    <property type="match status" value="1"/>
</dbReference>
<proteinExistence type="inferred from homology"/>
<comment type="caution">
    <text evidence="9">The sequence shown here is derived from an EMBL/GenBank/DDBJ whole genome shotgun (WGS) entry which is preliminary data.</text>
</comment>
<evidence type="ECO:0000313" key="10">
    <source>
        <dbReference type="Proteomes" id="UP000018458"/>
    </source>
</evidence>
<evidence type="ECO:0000256" key="3">
    <source>
        <dbReference type="ARBA" id="ARBA00022729"/>
    </source>
</evidence>
<dbReference type="EC" id="3.1.4.46" evidence="2"/>
<dbReference type="Proteomes" id="UP000018458">
    <property type="component" value="Unassembled WGS sequence"/>
</dbReference>
<feature type="chain" id="PRO_5003227083" description="glycerophosphodiester phosphodiesterase" evidence="7">
    <location>
        <begin position="22"/>
        <end position="350"/>
    </location>
</feature>
<comment type="catalytic activity">
    <reaction evidence="6">
        <text>a sn-glycero-3-phosphodiester + H2O = an alcohol + sn-glycerol 3-phosphate + H(+)</text>
        <dbReference type="Rhea" id="RHEA:12969"/>
        <dbReference type="ChEBI" id="CHEBI:15377"/>
        <dbReference type="ChEBI" id="CHEBI:15378"/>
        <dbReference type="ChEBI" id="CHEBI:30879"/>
        <dbReference type="ChEBI" id="CHEBI:57597"/>
        <dbReference type="ChEBI" id="CHEBI:83408"/>
        <dbReference type="EC" id="3.1.4.46"/>
    </reaction>
</comment>
<keyword evidence="3 7" id="KW-0732">Signal</keyword>
<name>E8LJA3_SUCHY</name>
<dbReference type="PANTHER" id="PTHR43620">
    <property type="entry name" value="GLYCEROPHOSPHORYL DIESTER PHOSPHODIESTERASE"/>
    <property type="match status" value="1"/>
</dbReference>
<evidence type="ECO:0000256" key="6">
    <source>
        <dbReference type="ARBA" id="ARBA00047512"/>
    </source>
</evidence>
<evidence type="ECO:0000313" key="9">
    <source>
        <dbReference type="EMBL" id="EFY07433.1"/>
    </source>
</evidence>